<evidence type="ECO:0000313" key="2">
    <source>
        <dbReference type="EMBL" id="MVW59052.1"/>
    </source>
</evidence>
<reference evidence="2 3" key="1">
    <citation type="submission" date="2019-12" db="EMBL/GenBank/DDBJ databases">
        <authorList>
            <person name="Li C."/>
            <person name="Zhao J."/>
        </authorList>
    </citation>
    <scope>NUCLEOTIDE SEQUENCE [LARGE SCALE GENOMIC DNA]</scope>
    <source>
        <strain evidence="2 3">NEAU-DD11</strain>
    </source>
</reference>
<dbReference type="Proteomes" id="UP000443353">
    <property type="component" value="Unassembled WGS sequence"/>
</dbReference>
<dbReference type="RefSeq" id="WP_056133678.1">
    <property type="nucleotide sequence ID" value="NZ_WSES01000001.1"/>
</dbReference>
<comment type="caution">
    <text evidence="2">The sequence shown here is derived from an EMBL/GenBank/DDBJ whole genome shotgun (WGS) entry which is preliminary data.</text>
</comment>
<feature type="chain" id="PRO_5030509780" evidence="1">
    <location>
        <begin position="23"/>
        <end position="206"/>
    </location>
</feature>
<gene>
    <name evidence="2" type="ORF">GPY61_03830</name>
</gene>
<protein>
    <submittedName>
        <fullName evidence="2">Uncharacterized protein</fullName>
    </submittedName>
</protein>
<feature type="signal peptide" evidence="1">
    <location>
        <begin position="1"/>
        <end position="22"/>
    </location>
</feature>
<dbReference type="EMBL" id="WSES01000001">
    <property type="protein sequence ID" value="MVW59052.1"/>
    <property type="molecule type" value="Genomic_DNA"/>
</dbReference>
<dbReference type="AlphaFoldDB" id="A0A7X3FXT5"/>
<name>A0A7X3FXT5_9BURK</name>
<dbReference type="PROSITE" id="PS51257">
    <property type="entry name" value="PROKAR_LIPOPROTEIN"/>
    <property type="match status" value="1"/>
</dbReference>
<keyword evidence="3" id="KW-1185">Reference proteome</keyword>
<organism evidence="2 3">
    <name type="scientific">Massilia cellulosiltytica</name>
    <dbReference type="NCBI Taxonomy" id="2683234"/>
    <lineage>
        <taxon>Bacteria</taxon>
        <taxon>Pseudomonadati</taxon>
        <taxon>Pseudomonadota</taxon>
        <taxon>Betaproteobacteria</taxon>
        <taxon>Burkholderiales</taxon>
        <taxon>Oxalobacteraceae</taxon>
        <taxon>Telluria group</taxon>
        <taxon>Massilia</taxon>
    </lineage>
</organism>
<evidence type="ECO:0000256" key="1">
    <source>
        <dbReference type="SAM" id="SignalP"/>
    </source>
</evidence>
<accession>A0A7X3FXT5</accession>
<proteinExistence type="predicted"/>
<keyword evidence="1" id="KW-0732">Signal</keyword>
<sequence length="206" mass="22491">MRKLPFALVVAVVLFLAGCQTSQPRPNHSQDTAAQHGLATLRQVVNAGNYASLGFESEAEVRQATLGEPLQVYRVQLDALRAFTENTDPETLLVDIRRSLYPVKVGDRVATSIFVTGSREGWRASELGNAAVARLVSRYRHGAGDFVVHVAAMKSWFVADRVEGKLMLTPVMDDPRTKLRAGETVPADVVFLQLKAASEGYNGLPQ</sequence>
<evidence type="ECO:0000313" key="3">
    <source>
        <dbReference type="Proteomes" id="UP000443353"/>
    </source>
</evidence>